<dbReference type="EMBL" id="KI546170">
    <property type="protein sequence ID" value="EST41299.1"/>
    <property type="molecule type" value="Genomic_DNA"/>
</dbReference>
<dbReference type="EMBL" id="AUWU02000006">
    <property type="protein sequence ID" value="KAH0572220.1"/>
    <property type="molecule type" value="Genomic_DNA"/>
</dbReference>
<dbReference type="VEuPathDB" id="GiardiaDB:SS50377_26439"/>
<protein>
    <submittedName>
        <fullName evidence="1">Uncharacterized protein</fullName>
    </submittedName>
</protein>
<reference evidence="3" key="2">
    <citation type="submission" date="2020-12" db="EMBL/GenBank/DDBJ databases">
        <title>New Spironucleus salmonicida genome in near-complete chromosomes.</title>
        <authorList>
            <person name="Xu F."/>
            <person name="Kurt Z."/>
            <person name="Jimenez-Gonzalez A."/>
            <person name="Astvaldsson A."/>
            <person name="Andersson J.O."/>
            <person name="Svard S.G."/>
        </authorList>
    </citation>
    <scope>NUCLEOTIDE SEQUENCE</scope>
    <source>
        <strain evidence="3">ATCC 50377</strain>
    </source>
</reference>
<proteinExistence type="predicted"/>
<name>V6LKU2_9EUKA</name>
<dbReference type="VEuPathDB" id="GiardiaDB:SS50377_26429"/>
<evidence type="ECO:0000313" key="3">
    <source>
        <dbReference type="EMBL" id="KAH0572220.1"/>
    </source>
</evidence>
<evidence type="ECO:0000313" key="5">
    <source>
        <dbReference type="Proteomes" id="UP000018208"/>
    </source>
</evidence>
<evidence type="ECO:0000313" key="2">
    <source>
        <dbReference type="EMBL" id="EST47704.1"/>
    </source>
</evidence>
<evidence type="ECO:0000313" key="1">
    <source>
        <dbReference type="EMBL" id="EST41299.1"/>
    </source>
</evidence>
<dbReference type="EMBL" id="AUWU02000006">
    <property type="protein sequence ID" value="KAH0572229.1"/>
    <property type="molecule type" value="Genomic_DNA"/>
</dbReference>
<dbReference type="EMBL" id="KI546035">
    <property type="protein sequence ID" value="EST47704.1"/>
    <property type="molecule type" value="Genomic_DNA"/>
</dbReference>
<dbReference type="Proteomes" id="UP000018208">
    <property type="component" value="Unassembled WGS sequence"/>
</dbReference>
<keyword evidence="5" id="KW-1185">Reference proteome</keyword>
<reference evidence="1 3" key="1">
    <citation type="journal article" date="2014" name="PLoS Genet.">
        <title>The Genome of Spironucleus salmonicida Highlights a Fish Pathogen Adapted to Fluctuating Environments.</title>
        <authorList>
            <person name="Xu F."/>
            <person name="Jerlstrom-Hultqvist J."/>
            <person name="Einarsson E."/>
            <person name="Astvaldsson A."/>
            <person name="Svard S.G."/>
            <person name="Andersson J.O."/>
        </authorList>
    </citation>
    <scope>NUCLEOTIDE SEQUENCE</scope>
    <source>
        <strain evidence="3">ATCC 50377</strain>
    </source>
</reference>
<organism evidence="1">
    <name type="scientific">Spironucleus salmonicida</name>
    <dbReference type="NCBI Taxonomy" id="348837"/>
    <lineage>
        <taxon>Eukaryota</taxon>
        <taxon>Metamonada</taxon>
        <taxon>Diplomonadida</taxon>
        <taxon>Hexamitidae</taxon>
        <taxon>Hexamitinae</taxon>
        <taxon>Spironucleus</taxon>
    </lineage>
</organism>
<dbReference type="AlphaFoldDB" id="V6LKU2"/>
<evidence type="ECO:0000313" key="4">
    <source>
        <dbReference type="EMBL" id="KAH0572229.1"/>
    </source>
</evidence>
<accession>V6LKU2</accession>
<sequence length="147" mass="16565">MDCSYGQFTNKLATAARHQVREGRNLQIHVQLQSLVQAPNPKLQSQVSEMLRFAESNFGTDMLLVSAVFFTRLSAELQAHRLTIPVVLLLASTSTRDQDGIAETLAQRFGLAEKALWTLARSVLLELDHDLFVSRKEIEDIRAEIEE</sequence>
<gene>
    <name evidence="2" type="ORF">SS50377_12100</name>
    <name evidence="1" type="ORF">SS50377_19012</name>
    <name evidence="3" type="ORF">SS50377_26429</name>
    <name evidence="4" type="ORF">SS50377_26439</name>
</gene>